<dbReference type="Proteomes" id="UP000434639">
    <property type="component" value="Unassembled WGS sequence"/>
</dbReference>
<dbReference type="Pfam" id="PF05140">
    <property type="entry name" value="ResB"/>
    <property type="match status" value="2"/>
</dbReference>
<accession>A0A7X2S3R5</accession>
<evidence type="ECO:0000256" key="3">
    <source>
        <dbReference type="ARBA" id="ARBA00022748"/>
    </source>
</evidence>
<evidence type="ECO:0000256" key="4">
    <source>
        <dbReference type="ARBA" id="ARBA00022989"/>
    </source>
</evidence>
<evidence type="ECO:0000256" key="6">
    <source>
        <dbReference type="SAM" id="MobiDB-lite"/>
    </source>
</evidence>
<sequence>MEEVKCECGHVNPPGTLLCESCGKQLAEYENPVTHSGPLLDMRYDGSARRSQTYQKTWVDKVWNFFSSVKVGIWLIVLVLGASAVGTIFTQVEYIPSNVLPEDYYQDEFGVPGEIYYQLGFHDLYGSWWYISLVAALGISLVVASLDRVVPLYRALNVQGITKNTGFMKRQRLFGERVMEKDSSLDTVKQRLEKKRYKVFTEDGNLFAEKGRFSRWGPYVNHVGLIIVLIGAMLRFVPGMHVDETVWLKEGQLSAIPGTGGEYFLKNERFIVESYESGSEKEVFKEAISEAGEGNVAKNFQTDVVLYQRNGQSLPGEEPELKEIKRDSIKVNQPLHFGAFGVYQNSYSTGAMKELKFNLLVKETGKTMGPITVNLDEPETEYDLGEGYNVSILSYLPDFYMNEDGRPDTKSRAPNNPAFVFNMKSPGNPEGETSFVGIQMNLEPNGENKLAMKFAGVETVSQSLLSVKKDLTLWILALGGLIFMIGVCQGMYWNHRRIWLKRENGMVYIAAHTNKNWFTLKKEVEDAVEGTSFPAPWDQKNSEMQTGGVGVGGN</sequence>
<dbReference type="AlphaFoldDB" id="A0A7X2S3R5"/>
<dbReference type="PANTHER" id="PTHR31566:SF0">
    <property type="entry name" value="CYTOCHROME C BIOGENESIS PROTEIN CCS1, CHLOROPLASTIC"/>
    <property type="match status" value="1"/>
</dbReference>
<dbReference type="InterPro" id="IPR007816">
    <property type="entry name" value="ResB-like_domain"/>
</dbReference>
<evidence type="ECO:0000259" key="8">
    <source>
        <dbReference type="Pfam" id="PF05140"/>
    </source>
</evidence>
<dbReference type="OrthoDB" id="9770923at2"/>
<feature type="transmembrane region" description="Helical" evidence="7">
    <location>
        <begin position="127"/>
        <end position="146"/>
    </location>
</feature>
<evidence type="ECO:0000256" key="2">
    <source>
        <dbReference type="ARBA" id="ARBA00022692"/>
    </source>
</evidence>
<protein>
    <submittedName>
        <fullName evidence="9">Cytochrome C biogenesis protein</fullName>
    </submittedName>
</protein>
<keyword evidence="4 7" id="KW-1133">Transmembrane helix</keyword>
<feature type="domain" description="ResB-like" evidence="8">
    <location>
        <begin position="445"/>
        <end position="525"/>
    </location>
</feature>
<feature type="transmembrane region" description="Helical" evidence="7">
    <location>
        <begin position="471"/>
        <end position="493"/>
    </location>
</feature>
<reference evidence="9 10" key="1">
    <citation type="journal article" date="2017" name="Int. J. Syst. Evol. Microbiol.">
        <title>Bacillus mangrovi sp. nov., isolated from a sediment sample from a mangrove forest.</title>
        <authorList>
            <person name="Gupta V."/>
            <person name="Singh P.K."/>
            <person name="Korpole S."/>
            <person name="Tanuku N.R.S."/>
            <person name="Pinnaka A.K."/>
        </authorList>
    </citation>
    <scope>NUCLEOTIDE SEQUENCE [LARGE SCALE GENOMIC DNA]</scope>
    <source>
        <strain evidence="9 10">KCTC 33872</strain>
    </source>
</reference>
<evidence type="ECO:0000256" key="7">
    <source>
        <dbReference type="SAM" id="Phobius"/>
    </source>
</evidence>
<gene>
    <name evidence="9" type="ORF">GKZ89_02295</name>
</gene>
<feature type="region of interest" description="Disordered" evidence="6">
    <location>
        <begin position="532"/>
        <end position="554"/>
    </location>
</feature>
<keyword evidence="3" id="KW-0201">Cytochrome c-type biogenesis</keyword>
<dbReference type="InterPro" id="IPR023494">
    <property type="entry name" value="Cyt_c_bgen_Ccs1/CcsB/ResB"/>
</dbReference>
<keyword evidence="2 7" id="KW-0812">Transmembrane</keyword>
<feature type="domain" description="ResB-like" evidence="8">
    <location>
        <begin position="69"/>
        <end position="427"/>
    </location>
</feature>
<keyword evidence="5 7" id="KW-0472">Membrane</keyword>
<comment type="subcellular location">
    <subcellularLocation>
        <location evidence="1">Membrane</location>
        <topology evidence="1">Multi-pass membrane protein</topology>
    </subcellularLocation>
</comment>
<dbReference type="EMBL" id="WMIB01000001">
    <property type="protein sequence ID" value="MTH52221.1"/>
    <property type="molecule type" value="Genomic_DNA"/>
</dbReference>
<evidence type="ECO:0000256" key="5">
    <source>
        <dbReference type="ARBA" id="ARBA00023136"/>
    </source>
</evidence>
<organism evidence="9 10">
    <name type="scientific">Metabacillus mangrovi</name>
    <dbReference type="NCBI Taxonomy" id="1491830"/>
    <lineage>
        <taxon>Bacteria</taxon>
        <taxon>Bacillati</taxon>
        <taxon>Bacillota</taxon>
        <taxon>Bacilli</taxon>
        <taxon>Bacillales</taxon>
        <taxon>Bacillaceae</taxon>
        <taxon>Metabacillus</taxon>
    </lineage>
</organism>
<evidence type="ECO:0000313" key="10">
    <source>
        <dbReference type="Proteomes" id="UP000434639"/>
    </source>
</evidence>
<evidence type="ECO:0000256" key="1">
    <source>
        <dbReference type="ARBA" id="ARBA00004141"/>
    </source>
</evidence>
<proteinExistence type="predicted"/>
<dbReference type="RefSeq" id="WP_155110744.1">
    <property type="nucleotide sequence ID" value="NZ_WMIB01000001.1"/>
</dbReference>
<feature type="transmembrane region" description="Helical" evidence="7">
    <location>
        <begin position="71"/>
        <end position="92"/>
    </location>
</feature>
<evidence type="ECO:0000313" key="9">
    <source>
        <dbReference type="EMBL" id="MTH52221.1"/>
    </source>
</evidence>
<name>A0A7X2S3R5_9BACI</name>
<dbReference type="GO" id="GO:0017004">
    <property type="term" value="P:cytochrome complex assembly"/>
    <property type="evidence" value="ECO:0007669"/>
    <property type="project" value="UniProtKB-KW"/>
</dbReference>
<feature type="transmembrane region" description="Helical" evidence="7">
    <location>
        <begin position="219"/>
        <end position="237"/>
    </location>
</feature>
<dbReference type="GO" id="GO:0016020">
    <property type="term" value="C:membrane"/>
    <property type="evidence" value="ECO:0007669"/>
    <property type="project" value="UniProtKB-SubCell"/>
</dbReference>
<comment type="caution">
    <text evidence="9">The sequence shown here is derived from an EMBL/GenBank/DDBJ whole genome shotgun (WGS) entry which is preliminary data.</text>
</comment>
<dbReference type="PANTHER" id="PTHR31566">
    <property type="entry name" value="CYTOCHROME C BIOGENESIS PROTEIN CCS1, CHLOROPLASTIC"/>
    <property type="match status" value="1"/>
</dbReference>
<keyword evidence="10" id="KW-1185">Reference proteome</keyword>